<dbReference type="EMBL" id="AEGR01000069">
    <property type="protein sequence ID" value="EGI76376.1"/>
    <property type="molecule type" value="Genomic_DNA"/>
</dbReference>
<dbReference type="STRING" id="887062.HGR_11618"/>
<dbReference type="Proteomes" id="UP000016368">
    <property type="component" value="Unassembled WGS sequence"/>
</dbReference>
<gene>
    <name evidence="1" type="ORF">HGR_11618</name>
</gene>
<reference evidence="1 2" key="1">
    <citation type="journal article" date="2011" name="EMBO J.">
        <title>Structural diversity of bacterial flagellar motors.</title>
        <authorList>
            <person name="Chen S."/>
            <person name="Beeby M."/>
            <person name="Murphy G.E."/>
            <person name="Leadbetter J.R."/>
            <person name="Hendrixson D.R."/>
            <person name="Briegel A."/>
            <person name="Li Z."/>
            <person name="Shi J."/>
            <person name="Tocheva E.I."/>
            <person name="Muller A."/>
            <person name="Dobro M.J."/>
            <person name="Jensen G.J."/>
        </authorList>
    </citation>
    <scope>NUCLEOTIDE SEQUENCE [LARGE SCALE GENOMIC DNA]</scope>
    <source>
        <strain evidence="1 2">ATCC 19624</strain>
    </source>
</reference>
<name>F3KV38_9BURK</name>
<evidence type="ECO:0000313" key="1">
    <source>
        <dbReference type="EMBL" id="EGI76376.1"/>
    </source>
</evidence>
<comment type="caution">
    <text evidence="1">The sequence shown here is derived from an EMBL/GenBank/DDBJ whole genome shotgun (WGS) entry which is preliminary data.</text>
</comment>
<protein>
    <submittedName>
        <fullName evidence="1">Methyl-accepting chemotaxis sensory transducer</fullName>
    </submittedName>
</protein>
<organism evidence="1 2">
    <name type="scientific">Hylemonella gracilis ATCC 19624</name>
    <dbReference type="NCBI Taxonomy" id="887062"/>
    <lineage>
        <taxon>Bacteria</taxon>
        <taxon>Pseudomonadati</taxon>
        <taxon>Pseudomonadota</taxon>
        <taxon>Betaproteobacteria</taxon>
        <taxon>Burkholderiales</taxon>
        <taxon>Comamonadaceae</taxon>
        <taxon>Hylemonella</taxon>
    </lineage>
</organism>
<dbReference type="eggNOG" id="COG0840">
    <property type="taxonomic scope" value="Bacteria"/>
</dbReference>
<proteinExistence type="predicted"/>
<dbReference type="AlphaFoldDB" id="F3KV38"/>
<sequence length="72" mass="7342">MDQTTQQNAALVEEMATAASNLKTQAKELVDLVAVFQVEGQEVLAGALSASDVASAPVRRSGPAALEMAVAA</sequence>
<accession>F3KV38</accession>
<keyword evidence="2" id="KW-1185">Reference proteome</keyword>
<evidence type="ECO:0000313" key="2">
    <source>
        <dbReference type="Proteomes" id="UP000016368"/>
    </source>
</evidence>